<dbReference type="STRING" id="111780.Sta7437_0216"/>
<dbReference type="Proteomes" id="UP000010473">
    <property type="component" value="Chromosome"/>
</dbReference>
<feature type="transmembrane region" description="Helical" evidence="1">
    <location>
        <begin position="185"/>
        <end position="203"/>
    </location>
</feature>
<dbReference type="GO" id="GO:0004143">
    <property type="term" value="F:ATP-dependent diacylglycerol kinase activity"/>
    <property type="evidence" value="ECO:0007669"/>
    <property type="project" value="InterPro"/>
</dbReference>
<dbReference type="HOGENOM" id="CLU_058561_7_0_3"/>
<dbReference type="PATRIC" id="fig|111780.3.peg.223"/>
<feature type="transmembrane region" description="Helical" evidence="1">
    <location>
        <begin position="99"/>
        <end position="116"/>
    </location>
</feature>
<keyword evidence="1" id="KW-0472">Membrane</keyword>
<feature type="transmembrane region" description="Helical" evidence="1">
    <location>
        <begin position="162"/>
        <end position="179"/>
    </location>
</feature>
<dbReference type="RefSeq" id="WP_015191507.1">
    <property type="nucleotide sequence ID" value="NC_019748.1"/>
</dbReference>
<name>K9XP22_STAC7</name>
<dbReference type="GO" id="GO:0016779">
    <property type="term" value="F:nucleotidyltransferase activity"/>
    <property type="evidence" value="ECO:0007669"/>
    <property type="project" value="UniProtKB-KW"/>
</dbReference>
<reference evidence="3" key="1">
    <citation type="journal article" date="2013" name="Proc. Natl. Acad. Sci. U.S.A.">
        <title>Improving the coverage of the cyanobacterial phylum using diversity-driven genome sequencing.</title>
        <authorList>
            <person name="Shih P.M."/>
            <person name="Wu D."/>
            <person name="Latifi A."/>
            <person name="Axen S.D."/>
            <person name="Fewer D.P."/>
            <person name="Talla E."/>
            <person name="Calteau A."/>
            <person name="Cai F."/>
            <person name="Tandeau de Marsac N."/>
            <person name="Rippka R."/>
            <person name="Herdman M."/>
            <person name="Sivonen K."/>
            <person name="Coursin T."/>
            <person name="Laurent T."/>
            <person name="Goodwin L."/>
            <person name="Nolan M."/>
            <person name="Davenport K.W."/>
            <person name="Han C.S."/>
            <person name="Rubin E.M."/>
            <person name="Eisen J.A."/>
            <person name="Woyke T."/>
            <person name="Gugger M."/>
            <person name="Kerfeld C.A."/>
        </authorList>
    </citation>
    <scope>NUCLEOTIDE SEQUENCE [LARGE SCALE GENOMIC DNA]</scope>
    <source>
        <strain evidence="3">ATCC 29371 / PCC 7437</strain>
    </source>
</reference>
<keyword evidence="1" id="KW-0812">Transmembrane</keyword>
<dbReference type="eggNOG" id="COG0170">
    <property type="taxonomic scope" value="Bacteria"/>
</dbReference>
<keyword evidence="2" id="KW-0808">Transferase</keyword>
<dbReference type="EMBL" id="CP003653">
    <property type="protein sequence ID" value="AFZ33834.1"/>
    <property type="molecule type" value="Genomic_DNA"/>
</dbReference>
<evidence type="ECO:0000313" key="3">
    <source>
        <dbReference type="Proteomes" id="UP000010473"/>
    </source>
</evidence>
<proteinExistence type="predicted"/>
<feature type="transmembrane region" description="Helical" evidence="1">
    <location>
        <begin position="122"/>
        <end position="141"/>
    </location>
</feature>
<evidence type="ECO:0000256" key="1">
    <source>
        <dbReference type="SAM" id="Phobius"/>
    </source>
</evidence>
<sequence length="231" mass="25417">MNYLGESISSLWYPLIIIFLYLGILVTVAEGLNRFINDDPELTRKVVHIGSGNVILLAWWLNLSTWVIITAAIIAAIIAIISYVTPILPSINSVGRKSLGTLFYAVSIGILAAVFWQDYPEYTVIGILVMAWGDGMAAIIGQRYGKHTYQLLGITKSWEGSLTMVGFSYLVTSIILLFVQGNCWQTWLIALLVAVGAASLETLSKWGIDNFTVPLTSAMLCFWCSKILTVS</sequence>
<feature type="transmembrane region" description="Helical" evidence="1">
    <location>
        <begin position="67"/>
        <end position="87"/>
    </location>
</feature>
<dbReference type="PANTHER" id="PTHR31303">
    <property type="entry name" value="CTP-DEPENDENT DIACYLGLYCEROL KINASE 1"/>
    <property type="match status" value="1"/>
</dbReference>
<dbReference type="PANTHER" id="PTHR31303:SF1">
    <property type="entry name" value="CTP-DEPENDENT DIACYLGLYCEROL KINASE 1"/>
    <property type="match status" value="1"/>
</dbReference>
<dbReference type="AlphaFoldDB" id="K9XP22"/>
<keyword evidence="3" id="KW-1185">Reference proteome</keyword>
<accession>K9XP22</accession>
<evidence type="ECO:0000313" key="2">
    <source>
        <dbReference type="EMBL" id="AFZ33834.1"/>
    </source>
</evidence>
<protein>
    <submittedName>
        <fullName evidence="2">Phosphatidate cytidylyltransferase</fullName>
    </submittedName>
</protein>
<dbReference type="KEGG" id="scs:Sta7437_0216"/>
<feature type="transmembrane region" description="Helical" evidence="1">
    <location>
        <begin position="12"/>
        <end position="33"/>
    </location>
</feature>
<dbReference type="OrthoDB" id="8149352at2"/>
<organism evidence="2 3">
    <name type="scientific">Stanieria cyanosphaera (strain ATCC 29371 / PCC 7437)</name>
    <dbReference type="NCBI Taxonomy" id="111780"/>
    <lineage>
        <taxon>Bacteria</taxon>
        <taxon>Bacillati</taxon>
        <taxon>Cyanobacteriota</taxon>
        <taxon>Cyanophyceae</taxon>
        <taxon>Pleurocapsales</taxon>
        <taxon>Dermocarpellaceae</taxon>
        <taxon>Stanieria</taxon>
    </lineage>
</organism>
<gene>
    <name evidence="2" type="ordered locus">Sta7437_0216</name>
</gene>
<dbReference type="InterPro" id="IPR037997">
    <property type="entry name" value="Dgk1-like"/>
</dbReference>
<keyword evidence="1" id="KW-1133">Transmembrane helix</keyword>
<keyword evidence="2" id="KW-0548">Nucleotidyltransferase</keyword>